<dbReference type="InterPro" id="IPR010987">
    <property type="entry name" value="Glutathione-S-Trfase_C-like"/>
</dbReference>
<keyword evidence="5" id="KW-1185">Reference proteome</keyword>
<dbReference type="InterPro" id="IPR036249">
    <property type="entry name" value="Thioredoxin-like_sf"/>
</dbReference>
<accession>A0A5C6U7I0</accession>
<reference evidence="4 5" key="1">
    <citation type="submission" date="2019-08" db="EMBL/GenBank/DDBJ databases">
        <title>Sphingorhabdus soil sp. nov., isolated from arctic soil.</title>
        <authorList>
            <person name="Liu Y."/>
        </authorList>
    </citation>
    <scope>NUCLEOTIDE SEQUENCE [LARGE SCALE GENOMIC DNA]</scope>
    <source>
        <strain evidence="4 5">D-2Q-5-6</strain>
    </source>
</reference>
<dbReference type="GO" id="GO:0016740">
    <property type="term" value="F:transferase activity"/>
    <property type="evidence" value="ECO:0007669"/>
    <property type="project" value="UniProtKB-KW"/>
</dbReference>
<dbReference type="Pfam" id="PF02798">
    <property type="entry name" value="GST_N"/>
    <property type="match status" value="1"/>
</dbReference>
<dbReference type="PANTHER" id="PTHR44051:SF22">
    <property type="entry name" value="DISULFIDE-BOND OXIDOREDUCTASE YGHU"/>
    <property type="match status" value="1"/>
</dbReference>
<dbReference type="Gene3D" id="1.20.1050.10">
    <property type="match status" value="1"/>
</dbReference>
<dbReference type="Proteomes" id="UP000321129">
    <property type="component" value="Unassembled WGS sequence"/>
</dbReference>
<dbReference type="AlphaFoldDB" id="A0A5C6U7I0"/>
<feature type="domain" description="GST N-terminal" evidence="2">
    <location>
        <begin position="1"/>
        <end position="84"/>
    </location>
</feature>
<evidence type="ECO:0000259" key="3">
    <source>
        <dbReference type="PROSITE" id="PS50405"/>
    </source>
</evidence>
<dbReference type="OrthoDB" id="9803562at2"/>
<dbReference type="SFLD" id="SFLDS00019">
    <property type="entry name" value="Glutathione_Transferase_(cytos"/>
    <property type="match status" value="1"/>
</dbReference>
<dbReference type="InterPro" id="IPR004045">
    <property type="entry name" value="Glutathione_S-Trfase_N"/>
</dbReference>
<dbReference type="Pfam" id="PF00043">
    <property type="entry name" value="GST_C"/>
    <property type="match status" value="1"/>
</dbReference>
<dbReference type="InterPro" id="IPR036282">
    <property type="entry name" value="Glutathione-S-Trfase_C_sf"/>
</dbReference>
<dbReference type="PROSITE" id="PS50404">
    <property type="entry name" value="GST_NTER"/>
    <property type="match status" value="1"/>
</dbReference>
<dbReference type="RefSeq" id="WP_147122937.1">
    <property type="nucleotide sequence ID" value="NZ_VOPY01000002.1"/>
</dbReference>
<gene>
    <name evidence="4" type="ORF">FSZ31_08535</name>
</gene>
<evidence type="ECO:0000313" key="4">
    <source>
        <dbReference type="EMBL" id="TXC68983.1"/>
    </source>
</evidence>
<dbReference type="SUPFAM" id="SSF52833">
    <property type="entry name" value="Thioredoxin-like"/>
    <property type="match status" value="1"/>
</dbReference>
<evidence type="ECO:0000313" key="5">
    <source>
        <dbReference type="Proteomes" id="UP000321129"/>
    </source>
</evidence>
<feature type="domain" description="GST C-terminal" evidence="3">
    <location>
        <begin position="87"/>
        <end position="216"/>
    </location>
</feature>
<comment type="caution">
    <text evidence="4">The sequence shown here is derived from an EMBL/GenBank/DDBJ whole genome shotgun (WGS) entry which is preliminary data.</text>
</comment>
<name>A0A5C6U7I0_9SPHN</name>
<dbReference type="PANTHER" id="PTHR44051">
    <property type="entry name" value="GLUTATHIONE S-TRANSFERASE-RELATED"/>
    <property type="match status" value="1"/>
</dbReference>
<dbReference type="InterPro" id="IPR040079">
    <property type="entry name" value="Glutathione_S-Trfase"/>
</dbReference>
<dbReference type="SFLD" id="SFLDG01151">
    <property type="entry name" value="Main.2:_Nu-like"/>
    <property type="match status" value="1"/>
</dbReference>
<keyword evidence="4" id="KW-0808">Transferase</keyword>
<dbReference type="EMBL" id="VOPY01000002">
    <property type="protein sequence ID" value="TXC68983.1"/>
    <property type="molecule type" value="Genomic_DNA"/>
</dbReference>
<proteinExistence type="inferred from homology"/>
<dbReference type="CDD" id="cd03048">
    <property type="entry name" value="GST_N_Ure2p_like"/>
    <property type="match status" value="1"/>
</dbReference>
<dbReference type="SFLD" id="SFLDG00358">
    <property type="entry name" value="Main_(cytGST)"/>
    <property type="match status" value="1"/>
</dbReference>
<evidence type="ECO:0000259" key="2">
    <source>
        <dbReference type="PROSITE" id="PS50404"/>
    </source>
</evidence>
<sequence length="225" mass="25258">MIDFYTAATPNGYKVAIFLEEAGLDYTPHFIDLGAAEQKQAEFLKINPNGRIPAIVDRTVDGGFAVFESGAILLYLAEQSGHFLPAEDQARSRTIQWLMWQMGGLGPMMGQLNVFKKYFPETIPAAIERYERESYRLFDVMEAQLAANEWLAGDAYTIADMAAWPWVAAHGWPGLTLDRHPALKAWHDRIKDRPAVVRAMQVPPRAVKTDDDAAKFVEKARTMLA</sequence>
<dbReference type="SUPFAM" id="SSF47616">
    <property type="entry name" value="GST C-terminal domain-like"/>
    <property type="match status" value="1"/>
</dbReference>
<dbReference type="InterPro" id="IPR004046">
    <property type="entry name" value="GST_C"/>
</dbReference>
<dbReference type="Gene3D" id="3.40.30.10">
    <property type="entry name" value="Glutaredoxin"/>
    <property type="match status" value="1"/>
</dbReference>
<organism evidence="4 5">
    <name type="scientific">Flavisphingopyxis soli</name>
    <dbReference type="NCBI Taxonomy" id="2601267"/>
    <lineage>
        <taxon>Bacteria</taxon>
        <taxon>Pseudomonadati</taxon>
        <taxon>Pseudomonadota</taxon>
        <taxon>Alphaproteobacteria</taxon>
        <taxon>Sphingomonadales</taxon>
        <taxon>Sphingopyxidaceae</taxon>
        <taxon>Flavisphingopyxis</taxon>
    </lineage>
</organism>
<protein>
    <submittedName>
        <fullName evidence="4">Glutathione S-transferase</fullName>
    </submittedName>
</protein>
<dbReference type="PROSITE" id="PS50405">
    <property type="entry name" value="GST_CTER"/>
    <property type="match status" value="1"/>
</dbReference>
<evidence type="ECO:0000256" key="1">
    <source>
        <dbReference type="RuleBase" id="RU003494"/>
    </source>
</evidence>
<comment type="similarity">
    <text evidence="1">Belongs to the GST superfamily.</text>
</comment>
<dbReference type="SFLD" id="SFLDG01150">
    <property type="entry name" value="Main.1:_Beta-like"/>
    <property type="match status" value="1"/>
</dbReference>